<reference evidence="6" key="1">
    <citation type="journal article" date="2019" name="Int. J. Syst. Evol. Microbiol.">
        <title>The Global Catalogue of Microorganisms (GCM) 10K type strain sequencing project: providing services to taxonomists for standard genome sequencing and annotation.</title>
        <authorList>
            <consortium name="The Broad Institute Genomics Platform"/>
            <consortium name="The Broad Institute Genome Sequencing Center for Infectious Disease"/>
            <person name="Wu L."/>
            <person name="Ma J."/>
        </authorList>
    </citation>
    <scope>NUCLEOTIDE SEQUENCE [LARGE SCALE GENOMIC DNA]</scope>
    <source>
        <strain evidence="6">CGMCC 4.7357</strain>
    </source>
</reference>
<accession>A0ABV9K9E6</accession>
<dbReference type="Pfam" id="PF13590">
    <property type="entry name" value="DUF4136"/>
    <property type="match status" value="1"/>
</dbReference>
<dbReference type="Gene3D" id="3.30.160.670">
    <property type="match status" value="1"/>
</dbReference>
<dbReference type="RefSeq" id="WP_380080243.1">
    <property type="nucleotide sequence ID" value="NZ_JBHSGO010000216.1"/>
</dbReference>
<proteinExistence type="predicted"/>
<keyword evidence="2" id="KW-0963">Cytoplasm</keyword>
<comment type="caution">
    <text evidence="5">The sequence shown here is derived from an EMBL/GenBank/DDBJ whole genome shotgun (WGS) entry which is preliminary data.</text>
</comment>
<sequence>MKRNHLLIIGATLLLFLSSTINLLHAQTSSDMICRIGMQYQISKNKSWGLNRPVIITVEPGTPAANAGLMPGDIIEKINDMSTDAMTESQINRIIKTQSDNILLQVSNFSRKNKPVILKRSCKSRYVFNENDLASAFAFYSLEDECERKLVYPFYTKFDPKFSLEKIHTFAFAASKDQTTATIDKDIYNIIAEDLTKKGLKEDSFNPDIVIDCFYSMTKNKEHNNDYSSEIPKNTFRYSFDEHKMVSTPFLPVGAPKMAANYTLTLGIRILDAKNTDLLLWQSEAEELLSKAMSIPQYAKLSIPMMLMQFPFVRYKVNPVFLIAQHRHYYTGINYNIADPSVVASVDPNSPASEAGIAENDHILSINGQELKQNTATSLSEDYKKFIDATLKYRDPLTSFTDARGVERCRYWDTRYYNKIAKLFGSTNKYITPFAYIFGFRPYVNRDHITSIVFEVNNRDGKRSIIVPPVLVENSYVTLY</sequence>
<name>A0ABV9K9E6_9PORP</name>
<organism evidence="5 6">
    <name type="scientific">Falsiporphyromonas endometrii</name>
    <dbReference type="NCBI Taxonomy" id="1387297"/>
    <lineage>
        <taxon>Bacteria</taxon>
        <taxon>Pseudomonadati</taxon>
        <taxon>Bacteroidota</taxon>
        <taxon>Bacteroidia</taxon>
        <taxon>Bacteroidales</taxon>
        <taxon>Porphyromonadaceae</taxon>
        <taxon>Falsiporphyromonas</taxon>
    </lineage>
</organism>
<dbReference type="SMART" id="SM00228">
    <property type="entry name" value="PDZ"/>
    <property type="match status" value="2"/>
</dbReference>
<dbReference type="InterPro" id="IPR036034">
    <property type="entry name" value="PDZ_sf"/>
</dbReference>
<dbReference type="InterPro" id="IPR041489">
    <property type="entry name" value="PDZ_6"/>
</dbReference>
<feature type="domain" description="PDZ" evidence="4">
    <location>
        <begin position="20"/>
        <end position="110"/>
    </location>
</feature>
<dbReference type="Gene3D" id="2.30.42.10">
    <property type="match status" value="2"/>
</dbReference>
<evidence type="ECO:0000256" key="3">
    <source>
        <dbReference type="ARBA" id="ARBA00023038"/>
    </source>
</evidence>
<dbReference type="EMBL" id="JBHSGO010000216">
    <property type="protein sequence ID" value="MFC4666810.1"/>
    <property type="molecule type" value="Genomic_DNA"/>
</dbReference>
<comment type="subcellular location">
    <subcellularLocation>
        <location evidence="1">Cytoplasm</location>
    </subcellularLocation>
</comment>
<keyword evidence="6" id="KW-1185">Reference proteome</keyword>
<keyword evidence="3" id="KW-0479">Metal-binding</keyword>
<evidence type="ECO:0000313" key="6">
    <source>
        <dbReference type="Proteomes" id="UP001596020"/>
    </source>
</evidence>
<evidence type="ECO:0000259" key="4">
    <source>
        <dbReference type="PROSITE" id="PS50106"/>
    </source>
</evidence>
<gene>
    <name evidence="5" type="ORF">ACFO3G_09420</name>
</gene>
<dbReference type="InterPro" id="IPR001478">
    <property type="entry name" value="PDZ"/>
</dbReference>
<dbReference type="Proteomes" id="UP001596020">
    <property type="component" value="Unassembled WGS sequence"/>
</dbReference>
<dbReference type="PROSITE" id="PS50106">
    <property type="entry name" value="PDZ"/>
    <property type="match status" value="2"/>
</dbReference>
<evidence type="ECO:0000313" key="5">
    <source>
        <dbReference type="EMBL" id="MFC4666810.1"/>
    </source>
</evidence>
<dbReference type="PANTHER" id="PTHR24214:SF38">
    <property type="entry name" value="PDZ AND LIM DOMAIN PROTEIN ZASP-RELATED"/>
    <property type="match status" value="1"/>
</dbReference>
<dbReference type="InterPro" id="IPR050604">
    <property type="entry name" value="PDZ-LIM_domain"/>
</dbReference>
<keyword evidence="3" id="KW-0440">LIM domain</keyword>
<dbReference type="PANTHER" id="PTHR24214">
    <property type="entry name" value="PDZ AND LIM DOMAIN PROTEIN ZASP"/>
    <property type="match status" value="1"/>
</dbReference>
<dbReference type="InterPro" id="IPR025411">
    <property type="entry name" value="DUF4136"/>
</dbReference>
<evidence type="ECO:0000256" key="1">
    <source>
        <dbReference type="ARBA" id="ARBA00004496"/>
    </source>
</evidence>
<protein>
    <submittedName>
        <fullName evidence="5">PDZ domain-containing protein</fullName>
    </submittedName>
</protein>
<dbReference type="Pfam" id="PF17820">
    <property type="entry name" value="PDZ_6"/>
    <property type="match status" value="2"/>
</dbReference>
<keyword evidence="3" id="KW-0862">Zinc</keyword>
<evidence type="ECO:0000256" key="2">
    <source>
        <dbReference type="ARBA" id="ARBA00022490"/>
    </source>
</evidence>
<feature type="domain" description="PDZ" evidence="4">
    <location>
        <begin position="319"/>
        <end position="372"/>
    </location>
</feature>
<dbReference type="SUPFAM" id="SSF50156">
    <property type="entry name" value="PDZ domain-like"/>
    <property type="match status" value="2"/>
</dbReference>